<sequence length="168" mass="18755">MFETPRLLIRPPEPRDFDALLALSRDPQVTQYLDRSSDGEEGTWRRLLAQIGHFQVFGTAMMAVEERGSGRFAGQMGFLHMRRGHGPDFDRDPEAGWTLAGWAQGRGYAREGMEALLAHLGSRRTVAMIDPANAPSLTLAARLGYTPLREARYGERPVQLLERPAPPV</sequence>
<dbReference type="GO" id="GO:0016747">
    <property type="term" value="F:acyltransferase activity, transferring groups other than amino-acyl groups"/>
    <property type="evidence" value="ECO:0007669"/>
    <property type="project" value="InterPro"/>
</dbReference>
<evidence type="ECO:0000313" key="3">
    <source>
        <dbReference type="Proteomes" id="UP000198793"/>
    </source>
</evidence>
<keyword evidence="2" id="KW-0808">Transferase</keyword>
<reference evidence="2 3" key="1">
    <citation type="submission" date="2016-10" db="EMBL/GenBank/DDBJ databases">
        <authorList>
            <person name="de Groot N.N."/>
        </authorList>
    </citation>
    <scope>NUCLEOTIDE SEQUENCE [LARGE SCALE GENOMIC DNA]</scope>
    <source>
        <strain evidence="3">L7-484,KACC 16230,DSM 25025</strain>
    </source>
</reference>
<dbReference type="PANTHER" id="PTHR43792:SF16">
    <property type="entry name" value="N-ACETYLTRANSFERASE DOMAIN-CONTAINING PROTEIN"/>
    <property type="match status" value="1"/>
</dbReference>
<dbReference type="Proteomes" id="UP000198793">
    <property type="component" value="Unassembled WGS sequence"/>
</dbReference>
<accession>A0A1H0D5W3</accession>
<protein>
    <submittedName>
        <fullName evidence="2">Protein N-acetyltransferase, RimJ/RimL family</fullName>
    </submittedName>
</protein>
<dbReference type="PANTHER" id="PTHR43792">
    <property type="entry name" value="GNAT FAMILY, PUTATIVE (AFU_ORTHOLOGUE AFUA_3G00765)-RELATED-RELATED"/>
    <property type="match status" value="1"/>
</dbReference>
<dbReference type="AlphaFoldDB" id="A0A1H0D5W3"/>
<dbReference type="Pfam" id="PF13302">
    <property type="entry name" value="Acetyltransf_3"/>
    <property type="match status" value="1"/>
</dbReference>
<dbReference type="SUPFAM" id="SSF55729">
    <property type="entry name" value="Acyl-CoA N-acyltransferases (Nat)"/>
    <property type="match status" value="1"/>
</dbReference>
<proteinExistence type="predicted"/>
<gene>
    <name evidence="2" type="ORF">SAMN05192530_101611</name>
</gene>
<dbReference type="InterPro" id="IPR051531">
    <property type="entry name" value="N-acetyltransferase"/>
</dbReference>
<dbReference type="STRING" id="1166073.SAMN05192530_101611"/>
<dbReference type="RefSeq" id="WP_090668605.1">
    <property type="nucleotide sequence ID" value="NZ_FNIT01000001.1"/>
</dbReference>
<dbReference type="InterPro" id="IPR016181">
    <property type="entry name" value="Acyl_CoA_acyltransferase"/>
</dbReference>
<dbReference type="PROSITE" id="PS51186">
    <property type="entry name" value="GNAT"/>
    <property type="match status" value="1"/>
</dbReference>
<evidence type="ECO:0000259" key="1">
    <source>
        <dbReference type="PROSITE" id="PS51186"/>
    </source>
</evidence>
<organism evidence="2 3">
    <name type="scientific">Aureimonas jatrophae</name>
    <dbReference type="NCBI Taxonomy" id="1166073"/>
    <lineage>
        <taxon>Bacteria</taxon>
        <taxon>Pseudomonadati</taxon>
        <taxon>Pseudomonadota</taxon>
        <taxon>Alphaproteobacteria</taxon>
        <taxon>Hyphomicrobiales</taxon>
        <taxon>Aurantimonadaceae</taxon>
        <taxon>Aureimonas</taxon>
    </lineage>
</organism>
<feature type="domain" description="N-acetyltransferase" evidence="1">
    <location>
        <begin position="7"/>
        <end position="166"/>
    </location>
</feature>
<dbReference type="OrthoDB" id="6293260at2"/>
<dbReference type="InterPro" id="IPR000182">
    <property type="entry name" value="GNAT_dom"/>
</dbReference>
<evidence type="ECO:0000313" key="2">
    <source>
        <dbReference type="EMBL" id="SDN65459.1"/>
    </source>
</evidence>
<dbReference type="EMBL" id="FNIT01000001">
    <property type="protein sequence ID" value="SDN65459.1"/>
    <property type="molecule type" value="Genomic_DNA"/>
</dbReference>
<dbReference type="Gene3D" id="3.40.630.30">
    <property type="match status" value="1"/>
</dbReference>
<keyword evidence="3" id="KW-1185">Reference proteome</keyword>
<name>A0A1H0D5W3_9HYPH</name>